<comment type="function">
    <text evidence="1 7">May be involved in both secretory and endocytic intracellular trafficking in the endosomal/prevacuolar compartments.</text>
</comment>
<name>A0ABU6WD16_9FABA</name>
<dbReference type="PANTHER" id="PTHR19317:SF84">
    <property type="entry name" value="PRA1 FAMILY PROTEIN"/>
    <property type="match status" value="1"/>
</dbReference>
<keyword evidence="10" id="KW-1185">Reference proteome</keyword>
<comment type="subcellular location">
    <subcellularLocation>
        <location evidence="2">Endomembrane system</location>
        <topology evidence="2">Multi-pass membrane protein</topology>
    </subcellularLocation>
    <subcellularLocation>
        <location evidence="7">Membrane</location>
        <topology evidence="7">Multi-pass membrane protein</topology>
    </subcellularLocation>
</comment>
<evidence type="ECO:0000256" key="4">
    <source>
        <dbReference type="ARBA" id="ARBA00022692"/>
    </source>
</evidence>
<feature type="transmembrane region" description="Helical" evidence="7">
    <location>
        <begin position="128"/>
        <end position="148"/>
    </location>
</feature>
<dbReference type="Proteomes" id="UP001341840">
    <property type="component" value="Unassembled WGS sequence"/>
</dbReference>
<keyword evidence="5 7" id="KW-1133">Transmembrane helix</keyword>
<evidence type="ECO:0000313" key="9">
    <source>
        <dbReference type="EMBL" id="MED6182063.1"/>
    </source>
</evidence>
<feature type="region of interest" description="Disordered" evidence="8">
    <location>
        <begin position="1"/>
        <end position="25"/>
    </location>
</feature>
<evidence type="ECO:0000256" key="6">
    <source>
        <dbReference type="ARBA" id="ARBA00023136"/>
    </source>
</evidence>
<evidence type="ECO:0000256" key="7">
    <source>
        <dbReference type="RuleBase" id="RU363107"/>
    </source>
</evidence>
<feature type="transmembrane region" description="Helical" evidence="7">
    <location>
        <begin position="77"/>
        <end position="94"/>
    </location>
</feature>
<feature type="transmembrane region" description="Helical" evidence="7">
    <location>
        <begin position="100"/>
        <end position="116"/>
    </location>
</feature>
<gene>
    <name evidence="9" type="ORF">PIB30_025301</name>
</gene>
<evidence type="ECO:0000256" key="8">
    <source>
        <dbReference type="SAM" id="MobiDB-lite"/>
    </source>
</evidence>
<evidence type="ECO:0000256" key="5">
    <source>
        <dbReference type="ARBA" id="ARBA00022989"/>
    </source>
</evidence>
<feature type="compositionally biased region" description="Low complexity" evidence="8">
    <location>
        <begin position="16"/>
        <end position="25"/>
    </location>
</feature>
<dbReference type="EMBL" id="JASCZI010181335">
    <property type="protein sequence ID" value="MED6182063.1"/>
    <property type="molecule type" value="Genomic_DNA"/>
</dbReference>
<dbReference type="Pfam" id="PF03208">
    <property type="entry name" value="PRA1"/>
    <property type="match status" value="1"/>
</dbReference>
<keyword evidence="7" id="KW-0813">Transport</keyword>
<feature type="compositionally biased region" description="Polar residues" evidence="8">
    <location>
        <begin position="1"/>
        <end position="15"/>
    </location>
</feature>
<accession>A0ABU6WD16</accession>
<reference evidence="9 10" key="1">
    <citation type="journal article" date="2023" name="Plants (Basel)">
        <title>Bridging the Gap: Combining Genomics and Transcriptomics Approaches to Understand Stylosanthes scabra, an Orphan Legume from the Brazilian Caatinga.</title>
        <authorList>
            <person name="Ferreira-Neto J.R.C."/>
            <person name="da Silva M.D."/>
            <person name="Binneck E."/>
            <person name="de Melo N.F."/>
            <person name="da Silva R.H."/>
            <person name="de Melo A.L.T.M."/>
            <person name="Pandolfi V."/>
            <person name="Bustamante F.O."/>
            <person name="Brasileiro-Vidal A.C."/>
            <person name="Benko-Iseppon A.M."/>
        </authorList>
    </citation>
    <scope>NUCLEOTIDE SEQUENCE [LARGE SCALE GENOMIC DNA]</scope>
    <source>
        <tissue evidence="9">Leaves</tissue>
    </source>
</reference>
<organism evidence="9 10">
    <name type="scientific">Stylosanthes scabra</name>
    <dbReference type="NCBI Taxonomy" id="79078"/>
    <lineage>
        <taxon>Eukaryota</taxon>
        <taxon>Viridiplantae</taxon>
        <taxon>Streptophyta</taxon>
        <taxon>Embryophyta</taxon>
        <taxon>Tracheophyta</taxon>
        <taxon>Spermatophyta</taxon>
        <taxon>Magnoliopsida</taxon>
        <taxon>eudicotyledons</taxon>
        <taxon>Gunneridae</taxon>
        <taxon>Pentapetalae</taxon>
        <taxon>rosids</taxon>
        <taxon>fabids</taxon>
        <taxon>Fabales</taxon>
        <taxon>Fabaceae</taxon>
        <taxon>Papilionoideae</taxon>
        <taxon>50 kb inversion clade</taxon>
        <taxon>dalbergioids sensu lato</taxon>
        <taxon>Dalbergieae</taxon>
        <taxon>Pterocarpus clade</taxon>
        <taxon>Stylosanthes</taxon>
    </lineage>
</organism>
<keyword evidence="4 7" id="KW-0812">Transmembrane</keyword>
<evidence type="ECO:0000256" key="1">
    <source>
        <dbReference type="ARBA" id="ARBA00002501"/>
    </source>
</evidence>
<comment type="caution">
    <text evidence="9">The sequence shown here is derived from an EMBL/GenBank/DDBJ whole genome shotgun (WGS) entry which is preliminary data.</text>
</comment>
<dbReference type="PANTHER" id="PTHR19317">
    <property type="entry name" value="PRENYLATED RAB ACCEPTOR 1-RELATED"/>
    <property type="match status" value="1"/>
</dbReference>
<dbReference type="InterPro" id="IPR004895">
    <property type="entry name" value="Prenylated_rab_accept_PRA1"/>
</dbReference>
<protein>
    <recommendedName>
        <fullName evidence="7">PRA1 family protein</fullName>
    </recommendedName>
</protein>
<comment type="similarity">
    <text evidence="3 7">Belongs to the PRA1 family.</text>
</comment>
<proteinExistence type="inferred from homology"/>
<sequence length="206" mass="22813">MVTRSDTVSQAPNYTSLPSPSSSNSAVPYFVSRPATTPPRPFPTRRPWEEVFALYSFTPPISLADAKLRVSRNLDHFHVNYAMIILFILFISLLWHPFSIIVFLVALAAWFFLYFFRDRPLELLGRVIDDRAVAAVLAVVTVVAVAVTGVWVNVVVSVLVGIAVVVLHAAFRSTEDLYVDESDGGGGLLSFVGSPTKRTPFHYNLI</sequence>
<evidence type="ECO:0000256" key="2">
    <source>
        <dbReference type="ARBA" id="ARBA00004127"/>
    </source>
</evidence>
<evidence type="ECO:0000313" key="10">
    <source>
        <dbReference type="Proteomes" id="UP001341840"/>
    </source>
</evidence>
<evidence type="ECO:0000256" key="3">
    <source>
        <dbReference type="ARBA" id="ARBA00006483"/>
    </source>
</evidence>
<keyword evidence="6 7" id="KW-0472">Membrane</keyword>